<evidence type="ECO:0000313" key="2">
    <source>
        <dbReference type="Proteomes" id="UP000054359"/>
    </source>
</evidence>
<accession>A0A087TH32</accession>
<keyword evidence="2" id="KW-1185">Reference proteome</keyword>
<dbReference type="EMBL" id="KK115206">
    <property type="protein sequence ID" value="KFM64421.1"/>
    <property type="molecule type" value="Genomic_DNA"/>
</dbReference>
<dbReference type="AlphaFoldDB" id="A0A087TH32"/>
<feature type="non-terminal residue" evidence="1">
    <location>
        <position position="99"/>
    </location>
</feature>
<organism evidence="1 2">
    <name type="scientific">Stegodyphus mimosarum</name>
    <name type="common">African social velvet spider</name>
    <dbReference type="NCBI Taxonomy" id="407821"/>
    <lineage>
        <taxon>Eukaryota</taxon>
        <taxon>Metazoa</taxon>
        <taxon>Ecdysozoa</taxon>
        <taxon>Arthropoda</taxon>
        <taxon>Chelicerata</taxon>
        <taxon>Arachnida</taxon>
        <taxon>Araneae</taxon>
        <taxon>Araneomorphae</taxon>
        <taxon>Entelegynae</taxon>
        <taxon>Eresoidea</taxon>
        <taxon>Eresidae</taxon>
        <taxon>Stegodyphus</taxon>
    </lineage>
</organism>
<dbReference type="Proteomes" id="UP000054359">
    <property type="component" value="Unassembled WGS sequence"/>
</dbReference>
<gene>
    <name evidence="1" type="ORF">X975_17791</name>
</gene>
<name>A0A087TH32_STEMI</name>
<proteinExistence type="predicted"/>
<evidence type="ECO:0000313" key="1">
    <source>
        <dbReference type="EMBL" id="KFM64421.1"/>
    </source>
</evidence>
<sequence length="99" mass="11851">MHMLHMCITKSEKALSRKKFAMQLSEGVLAPWMKEHYNISTLLRPTRTIIRKLLKLDLNIQPPERSHKEKRKICAFRPYSLRTMTPNFYHACSRVMHRE</sequence>
<protein>
    <submittedName>
        <fullName evidence="1">Uncharacterized protein</fullName>
    </submittedName>
</protein>
<reference evidence="1 2" key="1">
    <citation type="submission" date="2013-11" db="EMBL/GenBank/DDBJ databases">
        <title>Genome sequencing of Stegodyphus mimosarum.</title>
        <authorList>
            <person name="Bechsgaard J."/>
        </authorList>
    </citation>
    <scope>NUCLEOTIDE SEQUENCE [LARGE SCALE GENOMIC DNA]</scope>
</reference>
<dbReference type="OrthoDB" id="6434149at2759"/>